<dbReference type="Proteomes" id="UP000622604">
    <property type="component" value="Unassembled WGS sequence"/>
</dbReference>
<name>A0A8H9I700_9ALTE</name>
<evidence type="ECO:0000313" key="1">
    <source>
        <dbReference type="EMBL" id="GGZ48316.1"/>
    </source>
</evidence>
<protein>
    <submittedName>
        <fullName evidence="1">Uncharacterized protein</fullName>
    </submittedName>
</protein>
<organism evidence="1 2">
    <name type="scientific">Paraglaciecola chathamensis</name>
    <dbReference type="NCBI Taxonomy" id="368405"/>
    <lineage>
        <taxon>Bacteria</taxon>
        <taxon>Pseudomonadati</taxon>
        <taxon>Pseudomonadota</taxon>
        <taxon>Gammaproteobacteria</taxon>
        <taxon>Alteromonadales</taxon>
        <taxon>Alteromonadaceae</taxon>
        <taxon>Paraglaciecola</taxon>
    </lineage>
</organism>
<reference evidence="1" key="1">
    <citation type="journal article" date="2014" name="Int. J. Syst. Evol. Microbiol.">
        <title>Complete genome sequence of Corynebacterium casei LMG S-19264T (=DSM 44701T), isolated from a smear-ripened cheese.</title>
        <authorList>
            <consortium name="US DOE Joint Genome Institute (JGI-PGF)"/>
            <person name="Walter F."/>
            <person name="Albersmeier A."/>
            <person name="Kalinowski J."/>
            <person name="Ruckert C."/>
        </authorList>
    </citation>
    <scope>NUCLEOTIDE SEQUENCE</scope>
    <source>
        <strain evidence="1">KCTC 32337</strain>
    </source>
</reference>
<dbReference type="AlphaFoldDB" id="A0A8H9I700"/>
<proteinExistence type="predicted"/>
<dbReference type="EMBL" id="BMZC01000001">
    <property type="protein sequence ID" value="GGZ48316.1"/>
    <property type="molecule type" value="Genomic_DNA"/>
</dbReference>
<accession>A0A8H9I700</accession>
<gene>
    <name evidence="1" type="ORF">GCM10011274_02670</name>
</gene>
<sequence>MVKKQPEKEKSDFPLFLLISKQNVELIEHFYENIRIKLKTLHGCSNEESIIWSEACTFRNEVPPS</sequence>
<evidence type="ECO:0000313" key="2">
    <source>
        <dbReference type="Proteomes" id="UP000622604"/>
    </source>
</evidence>
<comment type="caution">
    <text evidence="1">The sequence shown here is derived from an EMBL/GenBank/DDBJ whole genome shotgun (WGS) entry which is preliminary data.</text>
</comment>
<reference evidence="1" key="2">
    <citation type="submission" date="2020-09" db="EMBL/GenBank/DDBJ databases">
        <authorList>
            <person name="Sun Q."/>
            <person name="Kim S."/>
        </authorList>
    </citation>
    <scope>NUCLEOTIDE SEQUENCE</scope>
    <source>
        <strain evidence="1">KCTC 32337</strain>
    </source>
</reference>